<name>B1C2E3_9FIRM</name>
<accession>B1C2E3</accession>
<evidence type="ECO:0000313" key="2">
    <source>
        <dbReference type="Proteomes" id="UP000004910"/>
    </source>
</evidence>
<organism evidence="1 2">
    <name type="scientific">Thomasclavelia spiroformis DSM 1552</name>
    <dbReference type="NCBI Taxonomy" id="428126"/>
    <lineage>
        <taxon>Bacteria</taxon>
        <taxon>Bacillati</taxon>
        <taxon>Bacillota</taxon>
        <taxon>Erysipelotrichia</taxon>
        <taxon>Erysipelotrichales</taxon>
        <taxon>Coprobacillaceae</taxon>
        <taxon>Thomasclavelia</taxon>
    </lineage>
</organism>
<reference evidence="1" key="1">
    <citation type="submission" date="2008-02" db="EMBL/GenBank/DDBJ databases">
        <authorList>
            <person name="Fulton L."/>
            <person name="Clifton S."/>
            <person name="Fulton B."/>
            <person name="Xu J."/>
            <person name="Minx P."/>
            <person name="Pepin K.H."/>
            <person name="Johnson M."/>
            <person name="Thiruvilangam P."/>
            <person name="Bhonagiri V."/>
            <person name="Nash W.E."/>
            <person name="Mardis E.R."/>
            <person name="Wilson R.K."/>
        </authorList>
    </citation>
    <scope>NUCLEOTIDE SEQUENCE [LARGE SCALE GENOMIC DNA]</scope>
    <source>
        <strain evidence="1">DSM 1552</strain>
    </source>
</reference>
<proteinExistence type="predicted"/>
<dbReference type="EMBL" id="ABIK02000009">
    <property type="protein sequence ID" value="EDS74819.1"/>
    <property type="molecule type" value="Genomic_DNA"/>
</dbReference>
<dbReference type="STRING" id="428126.CLOSPI_01404"/>
<dbReference type="Proteomes" id="UP000004910">
    <property type="component" value="Unassembled WGS sequence"/>
</dbReference>
<keyword evidence="2" id="KW-1185">Reference proteome</keyword>
<reference evidence="1" key="2">
    <citation type="submission" date="2014-06" db="EMBL/GenBank/DDBJ databases">
        <title>Draft genome sequence of Clostridium spiroforme (DSM 1552).</title>
        <authorList>
            <person name="Sudarsanam P."/>
            <person name="Ley R."/>
            <person name="Guruge J."/>
            <person name="Turnbaugh P.J."/>
            <person name="Mahowald M."/>
            <person name="Liep D."/>
            <person name="Gordon J."/>
        </authorList>
    </citation>
    <scope>NUCLEOTIDE SEQUENCE</scope>
    <source>
        <strain evidence="1">DSM 1552</strain>
    </source>
</reference>
<dbReference type="Pfam" id="PF10628">
    <property type="entry name" value="CotE"/>
    <property type="match status" value="1"/>
</dbReference>
<dbReference type="InterPro" id="IPR018901">
    <property type="entry name" value="Spore_coat_CotE"/>
</dbReference>
<dbReference type="AlphaFoldDB" id="B1C2E3"/>
<evidence type="ECO:0000313" key="1">
    <source>
        <dbReference type="EMBL" id="EDS74819.1"/>
    </source>
</evidence>
<gene>
    <name evidence="1" type="primary">cotE</name>
    <name evidence="1" type="ORF">CLOSPI_01404</name>
</gene>
<comment type="caution">
    <text evidence="1">The sequence shown here is derived from an EMBL/GenBank/DDBJ whole genome shotgun (WGS) entry which is preliminary data.</text>
</comment>
<dbReference type="eggNOG" id="ENOG5031NH1">
    <property type="taxonomic scope" value="Bacteria"/>
</dbReference>
<sequence>MVYSLKKFAYIKIGENMANNIREIITQAVIAKGKKRTLNKYPFVIENYDKILGCWITNHRYSATFKNGQPVVLGTFDVHIWYSNNDDSSVLKQTVSYVNDLDLVRKDSRDFNENDELVVTCNREPKCIGVNKSKDDIIIEIEKEISLSVIGKTTMRVETKVENESWDELDNITVDEKFIK</sequence>
<protein>
    <submittedName>
        <fullName evidence="1">Spore coat protein E</fullName>
    </submittedName>
</protein>
<dbReference type="HOGENOM" id="CLU_109780_0_0_9"/>